<dbReference type="FunFam" id="2.30.30.60:FF:000001">
    <property type="entry name" value="MscS Mechanosensitive ion channel"/>
    <property type="match status" value="1"/>
</dbReference>
<evidence type="ECO:0000256" key="5">
    <source>
        <dbReference type="ARBA" id="ARBA00022989"/>
    </source>
</evidence>
<dbReference type="InterPro" id="IPR045276">
    <property type="entry name" value="YbiO_bact"/>
</dbReference>
<evidence type="ECO:0000313" key="10">
    <source>
        <dbReference type="EMBL" id="PRZ40435.1"/>
    </source>
</evidence>
<dbReference type="AlphaFoldDB" id="A0A2T0ZVQ3"/>
<keyword evidence="6 7" id="KW-0472">Membrane</keyword>
<evidence type="ECO:0000256" key="4">
    <source>
        <dbReference type="ARBA" id="ARBA00022692"/>
    </source>
</evidence>
<feature type="domain" description="Mechanosensitive ion channel transmembrane helices 2/3" evidence="9">
    <location>
        <begin position="119"/>
        <end position="159"/>
    </location>
</feature>
<organism evidence="10 11">
    <name type="scientific">Antricoccus suffuscus</name>
    <dbReference type="NCBI Taxonomy" id="1629062"/>
    <lineage>
        <taxon>Bacteria</taxon>
        <taxon>Bacillati</taxon>
        <taxon>Actinomycetota</taxon>
        <taxon>Actinomycetes</taxon>
        <taxon>Geodermatophilales</taxon>
        <taxon>Antricoccaceae</taxon>
        <taxon>Antricoccus</taxon>
    </lineage>
</organism>
<keyword evidence="11" id="KW-1185">Reference proteome</keyword>
<reference evidence="10 11" key="1">
    <citation type="submission" date="2018-03" db="EMBL/GenBank/DDBJ databases">
        <title>Genomic Encyclopedia of Archaeal and Bacterial Type Strains, Phase II (KMG-II): from individual species to whole genera.</title>
        <authorList>
            <person name="Goeker M."/>
        </authorList>
    </citation>
    <scope>NUCLEOTIDE SEQUENCE [LARGE SCALE GENOMIC DNA]</scope>
    <source>
        <strain evidence="10 11">DSM 100065</strain>
    </source>
</reference>
<dbReference type="PANTHER" id="PTHR30460">
    <property type="entry name" value="MODERATE CONDUCTANCE MECHANOSENSITIVE CHANNEL YBIO"/>
    <property type="match status" value="1"/>
</dbReference>
<keyword evidence="5 7" id="KW-1133">Transmembrane helix</keyword>
<feature type="transmembrane region" description="Helical" evidence="7">
    <location>
        <begin position="114"/>
        <end position="134"/>
    </location>
</feature>
<dbReference type="GO" id="GO:0005886">
    <property type="term" value="C:plasma membrane"/>
    <property type="evidence" value="ECO:0007669"/>
    <property type="project" value="UniProtKB-SubCell"/>
</dbReference>
<dbReference type="InterPro" id="IPR006685">
    <property type="entry name" value="MscS_channel_2nd"/>
</dbReference>
<dbReference type="InterPro" id="IPR023408">
    <property type="entry name" value="MscS_beta-dom_sf"/>
</dbReference>
<dbReference type="Gene3D" id="1.10.287.1260">
    <property type="match status" value="1"/>
</dbReference>
<proteinExistence type="inferred from homology"/>
<evidence type="ECO:0000313" key="11">
    <source>
        <dbReference type="Proteomes" id="UP000237752"/>
    </source>
</evidence>
<dbReference type="GO" id="GO:0008381">
    <property type="term" value="F:mechanosensitive monoatomic ion channel activity"/>
    <property type="evidence" value="ECO:0007669"/>
    <property type="project" value="InterPro"/>
</dbReference>
<dbReference type="InterPro" id="IPR010920">
    <property type="entry name" value="LSM_dom_sf"/>
</dbReference>
<dbReference type="InterPro" id="IPR049142">
    <property type="entry name" value="MS_channel_1st"/>
</dbReference>
<evidence type="ECO:0000259" key="9">
    <source>
        <dbReference type="Pfam" id="PF21088"/>
    </source>
</evidence>
<dbReference type="Gene3D" id="2.30.30.60">
    <property type="match status" value="1"/>
</dbReference>
<feature type="domain" description="Mechanosensitive ion channel MscS" evidence="8">
    <location>
        <begin position="161"/>
        <end position="224"/>
    </location>
</feature>
<comment type="similarity">
    <text evidence="2">Belongs to the MscS (TC 1.A.23) family.</text>
</comment>
<dbReference type="SUPFAM" id="SSF82861">
    <property type="entry name" value="Mechanosensitive channel protein MscS (YggB), transmembrane region"/>
    <property type="match status" value="1"/>
</dbReference>
<sequence>MQVAFGDRAAASSAYRHNTSPAREPILVCVTYAAAFVNAEDALHTGIRIAIIIVVAIATRFLMHRAVRRLTKRTGDGKVPVMLRPLKGKAKEAAVRATGLLAERRRQRAETIRSVLQSVISIVIGSIAVILVLGELGINLAPIIASAGIAGVALGFGAQSLVKDYLNGISMILEDQYGVGDIVDLGAASGTIEAVGLRTTRVRDAEGVIWYVRNGEIIRVGNSSQGTATVIVDMPVAHGIDIEHAQSLMASVLANMANDPELADTYVQAPEVLGVQTVTALGMTLRAVLTTIPRARYSAARIAKQRLASAFAGAGIKSPATMLPTSVVSDPTSPTEETRK</sequence>
<comment type="subcellular location">
    <subcellularLocation>
        <location evidence="1">Cell membrane</location>
        <topology evidence="1">Multi-pass membrane protein</topology>
    </subcellularLocation>
</comment>
<dbReference type="Proteomes" id="UP000237752">
    <property type="component" value="Unassembled WGS sequence"/>
</dbReference>
<gene>
    <name evidence="10" type="ORF">CLV47_11772</name>
</gene>
<evidence type="ECO:0000256" key="2">
    <source>
        <dbReference type="ARBA" id="ARBA00008017"/>
    </source>
</evidence>
<dbReference type="Gene3D" id="3.30.70.100">
    <property type="match status" value="1"/>
</dbReference>
<feature type="transmembrane region" description="Helical" evidence="7">
    <location>
        <begin position="45"/>
        <end position="63"/>
    </location>
</feature>
<accession>A0A2T0ZVQ3</accession>
<evidence type="ECO:0000256" key="7">
    <source>
        <dbReference type="SAM" id="Phobius"/>
    </source>
</evidence>
<dbReference type="InterPro" id="IPR011014">
    <property type="entry name" value="MscS_channel_TM-2"/>
</dbReference>
<evidence type="ECO:0000256" key="1">
    <source>
        <dbReference type="ARBA" id="ARBA00004651"/>
    </source>
</evidence>
<dbReference type="Pfam" id="PF00924">
    <property type="entry name" value="MS_channel_2nd"/>
    <property type="match status" value="1"/>
</dbReference>
<evidence type="ECO:0000256" key="3">
    <source>
        <dbReference type="ARBA" id="ARBA00022475"/>
    </source>
</evidence>
<comment type="caution">
    <text evidence="10">The sequence shown here is derived from an EMBL/GenBank/DDBJ whole genome shotgun (WGS) entry which is preliminary data.</text>
</comment>
<feature type="transmembrane region" description="Helical" evidence="7">
    <location>
        <begin position="140"/>
        <end position="162"/>
    </location>
</feature>
<dbReference type="EMBL" id="PVUE01000017">
    <property type="protein sequence ID" value="PRZ40435.1"/>
    <property type="molecule type" value="Genomic_DNA"/>
</dbReference>
<dbReference type="SUPFAM" id="SSF50182">
    <property type="entry name" value="Sm-like ribonucleoproteins"/>
    <property type="match status" value="1"/>
</dbReference>
<keyword evidence="4 7" id="KW-0812">Transmembrane</keyword>
<keyword evidence="3" id="KW-1003">Cell membrane</keyword>
<protein>
    <submittedName>
        <fullName evidence="10">Small conductance mechanosensitive channel</fullName>
    </submittedName>
</protein>
<evidence type="ECO:0000256" key="6">
    <source>
        <dbReference type="ARBA" id="ARBA00023136"/>
    </source>
</evidence>
<dbReference type="OrthoDB" id="4638917at2"/>
<dbReference type="Pfam" id="PF21088">
    <property type="entry name" value="MS_channel_1st"/>
    <property type="match status" value="1"/>
</dbReference>
<name>A0A2T0ZVQ3_9ACTN</name>
<dbReference type="PANTHER" id="PTHR30460:SF0">
    <property type="entry name" value="MODERATE CONDUCTANCE MECHANOSENSITIVE CHANNEL YBIO"/>
    <property type="match status" value="1"/>
</dbReference>
<evidence type="ECO:0000259" key="8">
    <source>
        <dbReference type="Pfam" id="PF00924"/>
    </source>
</evidence>